<dbReference type="Proteomes" id="UP000006054">
    <property type="component" value="Chromosome"/>
</dbReference>
<evidence type="ECO:0000313" key="1">
    <source>
        <dbReference type="EMBL" id="AFM05430.1"/>
    </source>
</evidence>
<keyword evidence="2" id="KW-1185">Reference proteome</keyword>
<dbReference type="OrthoDB" id="6012at2"/>
<reference evidence="2" key="1">
    <citation type="submission" date="2012-06" db="EMBL/GenBank/DDBJ databases">
        <title>The complete genome of Flexibacter litoralis DSM 6794.</title>
        <authorList>
            <person name="Lucas S."/>
            <person name="Copeland A."/>
            <person name="Lapidus A."/>
            <person name="Glavina del Rio T."/>
            <person name="Dalin E."/>
            <person name="Tice H."/>
            <person name="Bruce D."/>
            <person name="Goodwin L."/>
            <person name="Pitluck S."/>
            <person name="Peters L."/>
            <person name="Ovchinnikova G."/>
            <person name="Lu M."/>
            <person name="Kyrpides N."/>
            <person name="Mavromatis K."/>
            <person name="Ivanova N."/>
            <person name="Brettin T."/>
            <person name="Detter J.C."/>
            <person name="Han C."/>
            <person name="Larimer F."/>
            <person name="Land M."/>
            <person name="Hauser L."/>
            <person name="Markowitz V."/>
            <person name="Cheng J.-F."/>
            <person name="Hugenholtz P."/>
            <person name="Woyke T."/>
            <person name="Wu D."/>
            <person name="Spring S."/>
            <person name="Lang E."/>
            <person name="Kopitz M."/>
            <person name="Brambilla E."/>
            <person name="Klenk H.-P."/>
            <person name="Eisen J.A."/>
        </authorList>
    </citation>
    <scope>NUCLEOTIDE SEQUENCE [LARGE SCALE GENOMIC DNA]</scope>
    <source>
        <strain evidence="2">ATCC 23117 / DSM 6794 / NBRC 15988 / NCIMB 1366 / Sio-4</strain>
    </source>
</reference>
<dbReference type="EMBL" id="CP003345">
    <property type="protein sequence ID" value="AFM05430.1"/>
    <property type="molecule type" value="Genomic_DNA"/>
</dbReference>
<dbReference type="Gene3D" id="1.25.40.10">
    <property type="entry name" value="Tetratricopeptide repeat domain"/>
    <property type="match status" value="1"/>
</dbReference>
<dbReference type="eggNOG" id="COG0790">
    <property type="taxonomic scope" value="Bacteria"/>
</dbReference>
<organism evidence="1 2">
    <name type="scientific">Bernardetia litoralis (strain ATCC 23117 / DSM 6794 / NBRC 15988 / NCIMB 1366 / Fx l1 / Sio-4)</name>
    <name type="common">Flexibacter litoralis</name>
    <dbReference type="NCBI Taxonomy" id="880071"/>
    <lineage>
        <taxon>Bacteria</taxon>
        <taxon>Pseudomonadati</taxon>
        <taxon>Bacteroidota</taxon>
        <taxon>Cytophagia</taxon>
        <taxon>Cytophagales</taxon>
        <taxon>Bernardetiaceae</taxon>
        <taxon>Bernardetia</taxon>
    </lineage>
</organism>
<dbReference type="SUPFAM" id="SSF81901">
    <property type="entry name" value="HCP-like"/>
    <property type="match status" value="1"/>
</dbReference>
<proteinExistence type="predicted"/>
<gene>
    <name evidence="1" type="ordered locus">Fleli_3090</name>
</gene>
<dbReference type="Pfam" id="PF08238">
    <property type="entry name" value="Sel1"/>
    <property type="match status" value="3"/>
</dbReference>
<dbReference type="HOGENOM" id="CLU_384391_0_0_10"/>
<sequence length="719" mass="83325" precursor="true">MTILKKIKNPFLFFFSVYFLSFLMISCGSAPQTISKDSYKVYKKQAKSGNSTAMLKIANAFKGDMFTSNELRDYENAIKWYSQAMAASSTQKIPAARELFEIYMTGSKDVPRNIDAAKKWLQIVADSMDLHIYYQDNTDLYLMDIFDVYKKATKAEASAESQFLLGRYFLEFEIDYNTGVRFLDKAANTDSARYSQDVNYIKSKWQFFRNRRSDFTNNVAFEAQKDKAHQVMKRLSNEGSELAKLEYTNYIVHNAKNPQDVKEETEKLLRNFVIPKFANKEQQLKATYLVALTQEGKDHIIELRKLYTLKSQNFSMEQFPYMDNAINEYKEIANQLETLTGLGKLTAEHSTFSDIPLELPNYYQHYNGDIRPLVALKNAITTDENIELLTSENVEKYKQTLLEQVDDIFAKANTPSELYSFKNALKKDTFFKPLAKPYLDSLIQQQINKKGLIQEDLVYEYEKERLENTTFYNLGEGRKFVESISKRNDLDPEPVAKSRWARKPTKQEPRKNALLKRAKIKVLEDIYGSSPTIKQIEELNKTIPRYSWLAPQGREWAVGLKGNSDSWFTGIVEVNKTRTQYFYEVKRFGDSDRFLMEIKSIKNNKSNNAYSTNIEVEKILKKGSESGDVEGYNVTIFGAKYQTYGWKQSKTDFFRVVCKPSDGKLENAICTGYMAINRDKSHSDDFVRKHNISSNSQKDSIRAVVRYFILEMHKNLGIR</sequence>
<dbReference type="STRING" id="880071.Fleli_3090"/>
<accession>I4AN95</accession>
<dbReference type="KEGG" id="fli:Fleli_3090"/>
<dbReference type="PATRIC" id="fig|880071.3.peg.3086"/>
<protein>
    <submittedName>
        <fullName evidence="1">Sel1 repeat protein</fullName>
    </submittedName>
</protein>
<dbReference type="AlphaFoldDB" id="I4AN95"/>
<dbReference type="InterPro" id="IPR011990">
    <property type="entry name" value="TPR-like_helical_dom_sf"/>
</dbReference>
<dbReference type="PROSITE" id="PS51257">
    <property type="entry name" value="PROKAR_LIPOPROTEIN"/>
    <property type="match status" value="1"/>
</dbReference>
<dbReference type="InterPro" id="IPR006597">
    <property type="entry name" value="Sel1-like"/>
</dbReference>
<dbReference type="RefSeq" id="WP_014798861.1">
    <property type="nucleotide sequence ID" value="NC_018018.1"/>
</dbReference>
<dbReference type="SMART" id="SM00671">
    <property type="entry name" value="SEL1"/>
    <property type="match status" value="3"/>
</dbReference>
<evidence type="ECO:0000313" key="2">
    <source>
        <dbReference type="Proteomes" id="UP000006054"/>
    </source>
</evidence>
<name>I4AN95_BERLS</name>